<organism evidence="2 3">
    <name type="scientific">Asaccharospora irregularis DSM 2635</name>
    <dbReference type="NCBI Taxonomy" id="1121321"/>
    <lineage>
        <taxon>Bacteria</taxon>
        <taxon>Bacillati</taxon>
        <taxon>Bacillota</taxon>
        <taxon>Clostridia</taxon>
        <taxon>Peptostreptococcales</taxon>
        <taxon>Peptostreptococcaceae</taxon>
        <taxon>Asaccharospora</taxon>
    </lineage>
</organism>
<protein>
    <submittedName>
        <fullName evidence="2">Uncharacterized protein</fullName>
    </submittedName>
</protein>
<evidence type="ECO:0000313" key="3">
    <source>
        <dbReference type="Proteomes" id="UP000243255"/>
    </source>
</evidence>
<evidence type="ECO:0000256" key="1">
    <source>
        <dbReference type="SAM" id="Phobius"/>
    </source>
</evidence>
<keyword evidence="1" id="KW-0812">Transmembrane</keyword>
<feature type="transmembrane region" description="Helical" evidence="1">
    <location>
        <begin position="12"/>
        <end position="31"/>
    </location>
</feature>
<proteinExistence type="predicted"/>
<evidence type="ECO:0000313" key="2">
    <source>
        <dbReference type="EMBL" id="SHH13263.1"/>
    </source>
</evidence>
<dbReference type="EMBL" id="FQWX01000021">
    <property type="protein sequence ID" value="SHH13263.1"/>
    <property type="molecule type" value="Genomic_DNA"/>
</dbReference>
<keyword evidence="1" id="KW-0472">Membrane</keyword>
<sequence>MAKTRKLKKNVAVILGIIAFFIVYLIFFKIGTTLDKKTDGVSTKIQEEVEDTRPLLTQLKEKDKIYLSDKNVKNIKIEEDNWNEIKYFLSDLRKIRKVEGYKSVYEGYTDDGIKFSTDSNFFRIYTVDKEEYYKVPVSSKDSLKKILTDSMYTSFEFLKQYKTWESVTVSYKGEVKKIKKWKYDDLSYKMISKRTVGKVQPEKSKERSKYNFVIDLVGENYNAKVEVMGEDYIKIIAKDSIAYYEVHDTLFYYLKDEVFKIN</sequence>
<gene>
    <name evidence="2" type="ORF">SAMN04488530_12126</name>
</gene>
<name>A0A1M5QIE4_9FIRM</name>
<keyword evidence="1" id="KW-1133">Transmembrane helix</keyword>
<dbReference type="OrthoDB" id="1756971at2"/>
<reference evidence="3" key="1">
    <citation type="submission" date="2016-11" db="EMBL/GenBank/DDBJ databases">
        <authorList>
            <person name="Varghese N."/>
            <person name="Submissions S."/>
        </authorList>
    </citation>
    <scope>NUCLEOTIDE SEQUENCE [LARGE SCALE GENOMIC DNA]</scope>
    <source>
        <strain evidence="3">DSM 2635</strain>
    </source>
</reference>
<dbReference type="RefSeq" id="WP_073126541.1">
    <property type="nucleotide sequence ID" value="NZ_BAABCH010000019.1"/>
</dbReference>
<dbReference type="Proteomes" id="UP000243255">
    <property type="component" value="Unassembled WGS sequence"/>
</dbReference>
<accession>A0A1M5QIE4</accession>
<dbReference type="AlphaFoldDB" id="A0A1M5QIE4"/>
<keyword evidence="3" id="KW-1185">Reference proteome</keyword>